<dbReference type="AlphaFoldDB" id="A0A183F883"/>
<protein>
    <submittedName>
        <fullName evidence="2">Alpha-type protein kinase domain-containing protein</fullName>
    </submittedName>
</protein>
<proteinExistence type="predicted"/>
<accession>A0A183F883</accession>
<reference evidence="2" key="1">
    <citation type="submission" date="2019-09" db="UniProtKB">
        <authorList>
            <consortium name="WormBaseParasite"/>
        </authorList>
    </citation>
    <scope>IDENTIFICATION</scope>
</reference>
<dbReference type="Proteomes" id="UP000050761">
    <property type="component" value="Unassembled WGS sequence"/>
</dbReference>
<dbReference type="WBParaSite" id="HPBE_0000237501-mRNA-1">
    <property type="protein sequence ID" value="HPBE_0000237501-mRNA-1"/>
    <property type="gene ID" value="HPBE_0000237501"/>
</dbReference>
<keyword evidence="1" id="KW-1185">Reference proteome</keyword>
<evidence type="ECO:0000313" key="2">
    <source>
        <dbReference type="WBParaSite" id="HPBE_0000237501-mRNA-1"/>
    </source>
</evidence>
<evidence type="ECO:0000313" key="1">
    <source>
        <dbReference type="Proteomes" id="UP000050761"/>
    </source>
</evidence>
<name>A0A183F883_HELPZ</name>
<organism evidence="1 2">
    <name type="scientific">Heligmosomoides polygyrus</name>
    <name type="common">Parasitic roundworm</name>
    <dbReference type="NCBI Taxonomy" id="6339"/>
    <lineage>
        <taxon>Eukaryota</taxon>
        <taxon>Metazoa</taxon>
        <taxon>Ecdysozoa</taxon>
        <taxon>Nematoda</taxon>
        <taxon>Chromadorea</taxon>
        <taxon>Rhabditida</taxon>
        <taxon>Rhabditina</taxon>
        <taxon>Rhabditomorpha</taxon>
        <taxon>Strongyloidea</taxon>
        <taxon>Heligmosomidae</taxon>
        <taxon>Heligmosomoides</taxon>
    </lineage>
</organism>
<sequence>LAKEIRRNADLPQHIMQLKSQWKEQQAERERQIIYRLDPVNVKVLLNVVYDSEALHSELYFVHLPRTNFLVDVYDQALKFFEEKARRLAKDTDAPVVYRHHRLLIRHTNEGGLTIYEAYASKADLAKVFKSSNLCHRICLQ</sequence>